<dbReference type="EMBL" id="CP157485">
    <property type="protein sequence ID" value="XBO48303.1"/>
    <property type="molecule type" value="Genomic_DNA"/>
</dbReference>
<protein>
    <submittedName>
        <fullName evidence="1">Uncharacterized protein</fullName>
    </submittedName>
</protein>
<sequence>MCVANGFASIPVSSVPPPPQGCLVGSRMYTHYLRNVYVYDPNNSNNVNEYRYIFGSDYSVPQSCVSGGNVFSGPSPSGSGTVQIGCDLDKTDYASTVHNPSYENFTVNCPLDDHIGLLLVSSVALTLFYFKKPKQDASDLNQMAK</sequence>
<accession>A0AAU7K775</accession>
<organism evidence="1">
    <name type="scientific">Pedobacter sp. KACC 23697</name>
    <dbReference type="NCBI Taxonomy" id="3149230"/>
    <lineage>
        <taxon>Bacteria</taxon>
        <taxon>Pseudomonadati</taxon>
        <taxon>Bacteroidota</taxon>
        <taxon>Sphingobacteriia</taxon>
        <taxon>Sphingobacteriales</taxon>
        <taxon>Sphingobacteriaceae</taxon>
        <taxon>Pedobacter</taxon>
    </lineage>
</organism>
<dbReference type="RefSeq" id="WP_406825689.1">
    <property type="nucleotide sequence ID" value="NZ_CP157485.1"/>
</dbReference>
<gene>
    <name evidence="1" type="ORF">ABEG20_01650</name>
</gene>
<reference evidence="1" key="1">
    <citation type="submission" date="2024-05" db="EMBL/GenBank/DDBJ databases">
        <authorList>
            <person name="Kim S."/>
            <person name="Heo J."/>
            <person name="Choi H."/>
            <person name="Choi Y."/>
            <person name="Kwon S.-W."/>
            <person name="Kim Y."/>
        </authorList>
    </citation>
    <scope>NUCLEOTIDE SEQUENCE</scope>
    <source>
        <strain evidence="1">KACC 23697</strain>
    </source>
</reference>
<evidence type="ECO:0000313" key="1">
    <source>
        <dbReference type="EMBL" id="XBO48303.1"/>
    </source>
</evidence>
<proteinExistence type="predicted"/>
<dbReference type="AlphaFoldDB" id="A0AAU7K775"/>
<name>A0AAU7K775_9SPHI</name>